<feature type="coiled-coil region" evidence="1">
    <location>
        <begin position="79"/>
        <end position="129"/>
    </location>
</feature>
<evidence type="ECO:0000313" key="3">
    <source>
        <dbReference type="EMBL" id="KAL1632046.1"/>
    </source>
</evidence>
<feature type="compositionally biased region" description="Low complexity" evidence="2">
    <location>
        <begin position="373"/>
        <end position="384"/>
    </location>
</feature>
<reference evidence="3 4" key="1">
    <citation type="submission" date="2024-02" db="EMBL/GenBank/DDBJ databases">
        <title>De novo assembly and annotation of 12 fungi associated with fruit tree decline syndrome in Ontario, Canada.</title>
        <authorList>
            <person name="Sulman M."/>
            <person name="Ellouze W."/>
            <person name="Ilyukhin E."/>
        </authorList>
    </citation>
    <scope>NUCLEOTIDE SEQUENCE [LARGE SCALE GENOMIC DNA]</scope>
    <source>
        <strain evidence="3 4">M1-105</strain>
    </source>
</reference>
<dbReference type="Proteomes" id="UP001521116">
    <property type="component" value="Unassembled WGS sequence"/>
</dbReference>
<evidence type="ECO:0000256" key="2">
    <source>
        <dbReference type="SAM" id="MobiDB-lite"/>
    </source>
</evidence>
<accession>A0ABR3SXH7</accession>
<feature type="compositionally biased region" description="Low complexity" evidence="2">
    <location>
        <begin position="394"/>
        <end position="419"/>
    </location>
</feature>
<proteinExistence type="predicted"/>
<name>A0ABR3SXH7_9PEZI</name>
<feature type="compositionally biased region" description="Basic and acidic residues" evidence="2">
    <location>
        <begin position="420"/>
        <end position="430"/>
    </location>
</feature>
<gene>
    <name evidence="3" type="ORF">SLS56_004091</name>
</gene>
<keyword evidence="4" id="KW-1185">Reference proteome</keyword>
<feature type="region of interest" description="Disordered" evidence="2">
    <location>
        <begin position="373"/>
        <end position="445"/>
    </location>
</feature>
<keyword evidence="1" id="KW-0175">Coiled coil</keyword>
<evidence type="ECO:0000256" key="1">
    <source>
        <dbReference type="SAM" id="Coils"/>
    </source>
</evidence>
<sequence length="490" mass="52641">MTNSRVPWETKWWWKPGRGDEASDYTAGDALMVAVHDGTAERAAILLSEKLSCKMQACIWAKRETGHRTKHAETVAKELKGIERKIAGCRAKLQEAASRPDNAELSLELSRLERQQKETELEAAAEAERVQAAIAKMQHSQIDVVDMLEEVFLDMIPRRVAAALLVPLAAARVLEHRQDGNLYRILEVDVAVSVFGQPVLIQTSVTQDTTITIAADYQLTVTNAPTFVDTLITVFSSTTEVSYQTITIPRPDDLDTLTSASLPLCTSPAIPRTTIILPSTSYQTPGPPLSTSSTSTSSAIGLLESLSSYILGGSTTLSVPSGSESSYGPASTSAIELSSSESSSSSSSSSTTGFGYTSSSTSESLLSSASSSSISVSSATGSPSFPGTSSEYDPSSLSTSGISSLSSLSAIESSSSLSEPSEHQLPEPFEHQFTGLPEYQLPEPSKFQLLEPSEFQLSEPSEYQLSEPFEFQLSELFEFQLSEPSEHQFA</sequence>
<dbReference type="EMBL" id="JAJVDC020000035">
    <property type="protein sequence ID" value="KAL1632046.1"/>
    <property type="molecule type" value="Genomic_DNA"/>
</dbReference>
<evidence type="ECO:0000313" key="4">
    <source>
        <dbReference type="Proteomes" id="UP001521116"/>
    </source>
</evidence>
<protein>
    <submittedName>
        <fullName evidence="3">Uncharacterized protein</fullName>
    </submittedName>
</protein>
<comment type="caution">
    <text evidence="3">The sequence shown here is derived from an EMBL/GenBank/DDBJ whole genome shotgun (WGS) entry which is preliminary data.</text>
</comment>
<organism evidence="3 4">
    <name type="scientific">Neofusicoccum ribis</name>
    <dbReference type="NCBI Taxonomy" id="45134"/>
    <lineage>
        <taxon>Eukaryota</taxon>
        <taxon>Fungi</taxon>
        <taxon>Dikarya</taxon>
        <taxon>Ascomycota</taxon>
        <taxon>Pezizomycotina</taxon>
        <taxon>Dothideomycetes</taxon>
        <taxon>Dothideomycetes incertae sedis</taxon>
        <taxon>Botryosphaeriales</taxon>
        <taxon>Botryosphaeriaceae</taxon>
        <taxon>Neofusicoccum</taxon>
    </lineage>
</organism>